<dbReference type="GO" id="GO:0016747">
    <property type="term" value="F:acyltransferase activity, transferring groups other than amino-acyl groups"/>
    <property type="evidence" value="ECO:0007669"/>
    <property type="project" value="InterPro"/>
</dbReference>
<organism evidence="4 5">
    <name type="scientific">Maritalea myrionectae</name>
    <dbReference type="NCBI Taxonomy" id="454601"/>
    <lineage>
        <taxon>Bacteria</taxon>
        <taxon>Pseudomonadati</taxon>
        <taxon>Pseudomonadota</taxon>
        <taxon>Alphaproteobacteria</taxon>
        <taxon>Hyphomicrobiales</taxon>
        <taxon>Devosiaceae</taxon>
        <taxon>Maritalea</taxon>
    </lineage>
</organism>
<dbReference type="InterPro" id="IPR000182">
    <property type="entry name" value="GNAT_dom"/>
</dbReference>
<dbReference type="Gene3D" id="3.40.630.30">
    <property type="match status" value="1"/>
</dbReference>
<evidence type="ECO:0000256" key="1">
    <source>
        <dbReference type="ARBA" id="ARBA00022679"/>
    </source>
</evidence>
<dbReference type="PANTHER" id="PTHR43877">
    <property type="entry name" value="AMINOALKYLPHOSPHONATE N-ACETYLTRANSFERASE-RELATED-RELATED"/>
    <property type="match status" value="1"/>
</dbReference>
<dbReference type="Pfam" id="PF13508">
    <property type="entry name" value="Acetyltransf_7"/>
    <property type="match status" value="1"/>
</dbReference>
<dbReference type="InterPro" id="IPR050832">
    <property type="entry name" value="Bact_Acetyltransf"/>
</dbReference>
<evidence type="ECO:0000259" key="3">
    <source>
        <dbReference type="PROSITE" id="PS51186"/>
    </source>
</evidence>
<dbReference type="STRING" id="1122213.GCA_000423365_00442"/>
<evidence type="ECO:0000256" key="2">
    <source>
        <dbReference type="ARBA" id="ARBA00023315"/>
    </source>
</evidence>
<evidence type="ECO:0000313" key="4">
    <source>
        <dbReference type="EMBL" id="AVX05318.1"/>
    </source>
</evidence>
<dbReference type="EMBL" id="CP021330">
    <property type="protein sequence ID" value="AVX05318.1"/>
    <property type="molecule type" value="Genomic_DNA"/>
</dbReference>
<dbReference type="RefSeq" id="WP_117396251.1">
    <property type="nucleotide sequence ID" value="NZ_CP021330.1"/>
</dbReference>
<keyword evidence="1" id="KW-0808">Transferase</keyword>
<dbReference type="CDD" id="cd04301">
    <property type="entry name" value="NAT_SF"/>
    <property type="match status" value="1"/>
</dbReference>
<feature type="domain" description="N-acetyltransferase" evidence="3">
    <location>
        <begin position="5"/>
        <end position="147"/>
    </location>
</feature>
<dbReference type="AlphaFoldDB" id="A0A2R4MH02"/>
<gene>
    <name evidence="4" type="ORF">MXMO3_02807</name>
</gene>
<dbReference type="Proteomes" id="UP000258927">
    <property type="component" value="Chromosome"/>
</dbReference>
<dbReference type="KEGG" id="mmyr:MXMO3_02807"/>
<dbReference type="SUPFAM" id="SSF55729">
    <property type="entry name" value="Acyl-CoA N-acyltransferases (Nat)"/>
    <property type="match status" value="1"/>
</dbReference>
<reference evidence="4 5" key="1">
    <citation type="submission" date="2017-05" db="EMBL/GenBank/DDBJ databases">
        <title>Genome Analysis of Maritalea myrionectae HL2708#5.</title>
        <authorList>
            <consortium name="Cotde Inc.-PKNU"/>
            <person name="Jang D."/>
            <person name="Oh H.-M."/>
        </authorList>
    </citation>
    <scope>NUCLEOTIDE SEQUENCE [LARGE SCALE GENOMIC DNA]</scope>
    <source>
        <strain evidence="4 5">HL2708#5</strain>
    </source>
</reference>
<accession>A0A2R4MH02</accession>
<protein>
    <recommendedName>
        <fullName evidence="3">N-acetyltransferase domain-containing protein</fullName>
    </recommendedName>
</protein>
<evidence type="ECO:0000313" key="5">
    <source>
        <dbReference type="Proteomes" id="UP000258927"/>
    </source>
</evidence>
<dbReference type="PROSITE" id="PS51186">
    <property type="entry name" value="GNAT"/>
    <property type="match status" value="1"/>
</dbReference>
<keyword evidence="5" id="KW-1185">Reference proteome</keyword>
<name>A0A2R4MH02_9HYPH</name>
<keyword evidence="2" id="KW-0012">Acyltransferase</keyword>
<dbReference type="InterPro" id="IPR016181">
    <property type="entry name" value="Acyl_CoA_acyltransferase"/>
</dbReference>
<sequence>MSITLSRRPATLADLDALVELRVVAMQPSLEKLGRFNPARARQRLIDEYSPEHTTILLDNDQLIGCYALIPQDDFLYLAHLYLLPTYQGRGLGKMIVRELQARANKMCKNICLTALNNSDAEKFYEGLGFKVVERGEVDIRMEWRRPKTARI</sequence>
<proteinExistence type="predicted"/>